<keyword evidence="3" id="KW-1185">Reference proteome</keyword>
<gene>
    <name evidence="1" type="ORF">KDH_00010</name>
    <name evidence="2" type="ORF">KDH_00310</name>
</gene>
<dbReference type="EMBL" id="BSRI01000001">
    <property type="protein sequence ID" value="GLV53146.1"/>
    <property type="molecule type" value="Genomic_DNA"/>
</dbReference>
<comment type="caution">
    <text evidence="1">The sequence shown here is derived from an EMBL/GenBank/DDBJ whole genome shotgun (WGS) entry which is preliminary data.</text>
</comment>
<accession>A0ABQ6FHX7</accession>
<evidence type="ECO:0000313" key="2">
    <source>
        <dbReference type="EMBL" id="GLV53176.1"/>
    </source>
</evidence>
<dbReference type="EMBL" id="BSRI01000001">
    <property type="protein sequence ID" value="GLV53176.1"/>
    <property type="molecule type" value="Genomic_DNA"/>
</dbReference>
<organism evidence="1 3">
    <name type="scientific">Dictyobacter halimunensis</name>
    <dbReference type="NCBI Taxonomy" id="3026934"/>
    <lineage>
        <taxon>Bacteria</taxon>
        <taxon>Bacillati</taxon>
        <taxon>Chloroflexota</taxon>
        <taxon>Ktedonobacteria</taxon>
        <taxon>Ktedonobacterales</taxon>
        <taxon>Dictyobacteraceae</taxon>
        <taxon>Dictyobacter</taxon>
    </lineage>
</organism>
<evidence type="ECO:0000313" key="3">
    <source>
        <dbReference type="Proteomes" id="UP001344906"/>
    </source>
</evidence>
<evidence type="ECO:0000313" key="1">
    <source>
        <dbReference type="EMBL" id="GLV53146.1"/>
    </source>
</evidence>
<sequence length="67" mass="7638">MEESSVSWRRDAPRMGVFPSLSSFLCQYVLGSVGAWRTCADRVWAAESWGEQGMISIYILDNIYPFL</sequence>
<protein>
    <submittedName>
        <fullName evidence="1">Uncharacterized protein</fullName>
    </submittedName>
</protein>
<name>A0ABQ6FHX7_9CHLR</name>
<dbReference type="Proteomes" id="UP001344906">
    <property type="component" value="Unassembled WGS sequence"/>
</dbReference>
<proteinExistence type="predicted"/>
<reference evidence="1 3" key="1">
    <citation type="submission" date="2023-02" db="EMBL/GenBank/DDBJ databases">
        <title>Dictyobacter halimunensis sp. nov., a new member of the class Ktedonobacteria from forest soil in a geothermal area.</title>
        <authorList>
            <person name="Rachmania M.K."/>
            <person name="Ningsih F."/>
            <person name="Sakai Y."/>
            <person name="Yabe S."/>
            <person name="Yokota A."/>
            <person name="Sjamsuridzal W."/>
        </authorList>
    </citation>
    <scope>NUCLEOTIDE SEQUENCE [LARGE SCALE GENOMIC DNA]</scope>
    <source>
        <strain evidence="1 3">S3.2.2.5</strain>
    </source>
</reference>